<reference evidence="2 3" key="1">
    <citation type="submission" date="2019-03" db="EMBL/GenBank/DDBJ databases">
        <authorList>
            <person name="Gonzalez-Pimentel J.L."/>
        </authorList>
    </citation>
    <scope>NUCLEOTIDE SEQUENCE [LARGE SCALE GENOMIC DNA]</scope>
    <source>
        <strain evidence="2 3">JCM 31289</strain>
    </source>
</reference>
<accession>A0A4Z0HBX5</accession>
<evidence type="ECO:0000259" key="1">
    <source>
        <dbReference type="PROSITE" id="PS51819"/>
    </source>
</evidence>
<protein>
    <submittedName>
        <fullName evidence="2">VOC family protein</fullName>
    </submittedName>
</protein>
<dbReference type="InterPro" id="IPR052164">
    <property type="entry name" value="Anthracycline_SecMetBiosynth"/>
</dbReference>
<dbReference type="InterPro" id="IPR037523">
    <property type="entry name" value="VOC_core"/>
</dbReference>
<dbReference type="Pfam" id="PF18029">
    <property type="entry name" value="Glyoxalase_6"/>
    <property type="match status" value="1"/>
</dbReference>
<dbReference type="AlphaFoldDB" id="A0A4Z0HBX5"/>
<dbReference type="SUPFAM" id="SSF54593">
    <property type="entry name" value="Glyoxalase/Bleomycin resistance protein/Dihydroxybiphenyl dioxygenase"/>
    <property type="match status" value="2"/>
</dbReference>
<dbReference type="InterPro" id="IPR029068">
    <property type="entry name" value="Glyas_Bleomycin-R_OHBP_Dase"/>
</dbReference>
<dbReference type="PANTHER" id="PTHR33993:SF10">
    <property type="entry name" value="CONSERVED PROTEIN"/>
    <property type="match status" value="1"/>
</dbReference>
<name>A0A4Z0HBX5_9ACTN</name>
<dbReference type="InterPro" id="IPR041581">
    <property type="entry name" value="Glyoxalase_6"/>
</dbReference>
<comment type="caution">
    <text evidence="2">The sequence shown here is derived from an EMBL/GenBank/DDBJ whole genome shotgun (WGS) entry which is preliminary data.</text>
</comment>
<dbReference type="RefSeq" id="WP_135337588.1">
    <property type="nucleotide sequence ID" value="NZ_JBHLTX010000025.1"/>
</dbReference>
<dbReference type="OrthoDB" id="9793039at2"/>
<dbReference type="Gene3D" id="3.10.180.10">
    <property type="entry name" value="2,3-Dihydroxybiphenyl 1,2-Dioxygenase, domain 1"/>
    <property type="match status" value="2"/>
</dbReference>
<keyword evidence="3" id="KW-1185">Reference proteome</keyword>
<dbReference type="InterPro" id="IPR004360">
    <property type="entry name" value="Glyas_Fos-R_dOase_dom"/>
</dbReference>
<sequence>MTEAPARCAPGTPCWTSLMVHDLAATRDFYHALFGWDFTPGPREAGSCVRAVRGGHPVAGIGTLPPERRAPVAWTTYLASDDADETAEQIRACGGTVAVGPLDAQEAGRLVIAADPAGGVFGVWQTRSRVGAVRSGALGTPVWHELLTQETAAVGKFYAGVFGLGLEVTAADADRGRLSVGGRPVAGLQGMGSALPRDRGTHWVPFFAVRDADAAARTAVDLGGALIRPPRDGAIGRRAVVADPEGAVFAVVRTDG</sequence>
<dbReference type="EMBL" id="SRID01000022">
    <property type="protein sequence ID" value="TGB16894.1"/>
    <property type="molecule type" value="Genomic_DNA"/>
</dbReference>
<evidence type="ECO:0000313" key="2">
    <source>
        <dbReference type="EMBL" id="TGB16894.1"/>
    </source>
</evidence>
<organism evidence="2 3">
    <name type="scientific">Streptomyces palmae</name>
    <dbReference type="NCBI Taxonomy" id="1701085"/>
    <lineage>
        <taxon>Bacteria</taxon>
        <taxon>Bacillati</taxon>
        <taxon>Actinomycetota</taxon>
        <taxon>Actinomycetes</taxon>
        <taxon>Kitasatosporales</taxon>
        <taxon>Streptomycetaceae</taxon>
        <taxon>Streptomyces</taxon>
    </lineage>
</organism>
<evidence type="ECO:0000313" key="3">
    <source>
        <dbReference type="Proteomes" id="UP000297948"/>
    </source>
</evidence>
<dbReference type="PROSITE" id="PS51819">
    <property type="entry name" value="VOC"/>
    <property type="match status" value="1"/>
</dbReference>
<dbReference type="CDD" id="cd07247">
    <property type="entry name" value="SgaA_N_like"/>
    <property type="match status" value="1"/>
</dbReference>
<dbReference type="Proteomes" id="UP000297948">
    <property type="component" value="Unassembled WGS sequence"/>
</dbReference>
<gene>
    <name evidence="2" type="ORF">E4099_04375</name>
</gene>
<feature type="domain" description="VOC" evidence="1">
    <location>
        <begin position="12"/>
        <end position="126"/>
    </location>
</feature>
<proteinExistence type="predicted"/>
<dbReference type="PANTHER" id="PTHR33993">
    <property type="entry name" value="GLYOXALASE-RELATED"/>
    <property type="match status" value="1"/>
</dbReference>
<dbReference type="Pfam" id="PF00903">
    <property type="entry name" value="Glyoxalase"/>
    <property type="match status" value="1"/>
</dbReference>